<feature type="transmembrane region" description="Helical" evidence="5">
    <location>
        <begin position="36"/>
        <end position="55"/>
    </location>
</feature>
<evidence type="ECO:0000256" key="2">
    <source>
        <dbReference type="ARBA" id="ARBA00022692"/>
    </source>
</evidence>
<dbReference type="EMBL" id="CABO01000028">
    <property type="protein sequence ID" value="CBI01939.1"/>
    <property type="molecule type" value="Genomic_DNA"/>
</dbReference>
<dbReference type="NCBIfam" id="NF037968">
    <property type="entry name" value="SemiSWEET_2"/>
    <property type="match status" value="1"/>
</dbReference>
<keyword evidence="4 5" id="KW-0472">Membrane</keyword>
<evidence type="ECO:0000256" key="1">
    <source>
        <dbReference type="ARBA" id="ARBA00004141"/>
    </source>
</evidence>
<reference evidence="6" key="1">
    <citation type="submission" date="2009-10" db="EMBL/GenBank/DDBJ databases">
        <title>Diversity of trophic interactions inside an arsenic-rich microbial ecosystem.</title>
        <authorList>
            <person name="Bertin P.N."/>
            <person name="Heinrich-Salmeron A."/>
            <person name="Pelletier E."/>
            <person name="Goulhen-Chollet F."/>
            <person name="Arsene-Ploetze F."/>
            <person name="Gallien S."/>
            <person name="Calteau A."/>
            <person name="Vallenet D."/>
            <person name="Casiot C."/>
            <person name="Chane-Woon-Ming B."/>
            <person name="Giloteaux L."/>
            <person name="Barakat M."/>
            <person name="Bonnefoy V."/>
            <person name="Bruneel O."/>
            <person name="Chandler M."/>
            <person name="Cleiss J."/>
            <person name="Duran R."/>
            <person name="Elbaz-Poulichet F."/>
            <person name="Fonknechten N."/>
            <person name="Lauga B."/>
            <person name="Mornico D."/>
            <person name="Ortet P."/>
            <person name="Schaeffer C."/>
            <person name="Siguier P."/>
            <person name="Alexander Thil Smith A."/>
            <person name="Van Dorsselaer A."/>
            <person name="Weissenbach J."/>
            <person name="Medigue C."/>
            <person name="Le Paslier D."/>
        </authorList>
    </citation>
    <scope>NUCLEOTIDE SEQUENCE</scope>
</reference>
<dbReference type="AlphaFoldDB" id="E6PHZ8"/>
<evidence type="ECO:0000256" key="3">
    <source>
        <dbReference type="ARBA" id="ARBA00022989"/>
    </source>
</evidence>
<organism evidence="6">
    <name type="scientific">mine drainage metagenome</name>
    <dbReference type="NCBI Taxonomy" id="410659"/>
    <lineage>
        <taxon>unclassified sequences</taxon>
        <taxon>metagenomes</taxon>
        <taxon>ecological metagenomes</taxon>
    </lineage>
</organism>
<dbReference type="Pfam" id="PF04193">
    <property type="entry name" value="PQ-loop"/>
    <property type="match status" value="1"/>
</dbReference>
<dbReference type="Gene3D" id="1.20.1280.290">
    <property type="match status" value="1"/>
</dbReference>
<dbReference type="GO" id="GO:0051119">
    <property type="term" value="F:sugar transmembrane transporter activity"/>
    <property type="evidence" value="ECO:0007669"/>
    <property type="project" value="InterPro"/>
</dbReference>
<keyword evidence="2 5" id="KW-0812">Transmembrane</keyword>
<accession>E6PHZ8</accession>
<evidence type="ECO:0000313" key="6">
    <source>
        <dbReference type="EMBL" id="CBH76088.1"/>
    </source>
</evidence>
<proteinExistence type="predicted"/>
<keyword evidence="3 5" id="KW-1133">Transmembrane helix</keyword>
<dbReference type="EMBL" id="CABL01000019">
    <property type="protein sequence ID" value="CBH76088.1"/>
    <property type="molecule type" value="Genomic_DNA"/>
</dbReference>
<protein>
    <recommendedName>
        <fullName evidence="8">PQ loop repeat protein</fullName>
    </recommendedName>
</protein>
<dbReference type="InterPro" id="IPR047662">
    <property type="entry name" value="SemiSWEET"/>
</dbReference>
<dbReference type="GO" id="GO:0016020">
    <property type="term" value="C:membrane"/>
    <property type="evidence" value="ECO:0007669"/>
    <property type="project" value="UniProtKB-SubCell"/>
</dbReference>
<name>E6PHZ8_9ZZZZ</name>
<comment type="subcellular location">
    <subcellularLocation>
        <location evidence="1">Membrane</location>
        <topology evidence="1">Multi-pass membrane protein</topology>
    </subcellularLocation>
</comment>
<gene>
    <name evidence="6" type="ORF">CARN1_0568</name>
    <name evidence="7" type="ORF">CARN4_2134</name>
</gene>
<evidence type="ECO:0000256" key="4">
    <source>
        <dbReference type="ARBA" id="ARBA00023136"/>
    </source>
</evidence>
<sequence length="90" mass="10035">MSALDILGLTAGTLTTISFMPQMLRILKRRSADDLSYGALAFFIIGISLWVWYGIALHSMPILLTNAVTLALNFSILVLKITHDRRRVSE</sequence>
<evidence type="ECO:0000313" key="7">
    <source>
        <dbReference type="EMBL" id="CBI01939.1"/>
    </source>
</evidence>
<evidence type="ECO:0008006" key="8">
    <source>
        <dbReference type="Google" id="ProtNLM"/>
    </source>
</evidence>
<dbReference type="InterPro" id="IPR006603">
    <property type="entry name" value="PQ-loop_rpt"/>
</dbReference>
<feature type="transmembrane region" description="Helical" evidence="5">
    <location>
        <begin position="61"/>
        <end position="79"/>
    </location>
</feature>
<evidence type="ECO:0000256" key="5">
    <source>
        <dbReference type="SAM" id="Phobius"/>
    </source>
</evidence>
<comment type="caution">
    <text evidence="6">The sequence shown here is derived from an EMBL/GenBank/DDBJ whole genome shotgun (WGS) entry which is preliminary data.</text>
</comment>